<dbReference type="Proteomes" id="UP001161388">
    <property type="component" value="Unassembled WGS sequence"/>
</dbReference>
<sequence length="80" mass="8700">MIDKAVASGAENAIIGRITPLTLAELASMAGKSAKLSVLRIECSIGESAQSYVRKEYRKHKNCTDEKHDKPPCCLVLQLV</sequence>
<protein>
    <submittedName>
        <fullName evidence="1">Uncharacterized protein</fullName>
    </submittedName>
</protein>
<proteinExistence type="predicted"/>
<evidence type="ECO:0000313" key="2">
    <source>
        <dbReference type="Proteomes" id="UP001161388"/>
    </source>
</evidence>
<keyword evidence="2" id="KW-1185">Reference proteome</keyword>
<evidence type="ECO:0000313" key="1">
    <source>
        <dbReference type="EMBL" id="GLQ25567.1"/>
    </source>
</evidence>
<dbReference type="EMBL" id="BSNL01000001">
    <property type="protein sequence ID" value="GLQ25567.1"/>
    <property type="molecule type" value="Genomic_DNA"/>
</dbReference>
<organism evidence="1 2">
    <name type="scientific">Sulfitobacter pacificus</name>
    <dbReference type="NCBI Taxonomy" id="1499314"/>
    <lineage>
        <taxon>Bacteria</taxon>
        <taxon>Pseudomonadati</taxon>
        <taxon>Pseudomonadota</taxon>
        <taxon>Alphaproteobacteria</taxon>
        <taxon>Rhodobacterales</taxon>
        <taxon>Roseobacteraceae</taxon>
        <taxon>Sulfitobacter</taxon>
    </lineage>
</organism>
<name>A0ABQ5VFQ1_9RHOB</name>
<gene>
    <name evidence="1" type="ORF">GCM10007927_03700</name>
</gene>
<comment type="caution">
    <text evidence="1">The sequence shown here is derived from an EMBL/GenBank/DDBJ whole genome shotgun (WGS) entry which is preliminary data.</text>
</comment>
<reference evidence="1" key="1">
    <citation type="journal article" date="2014" name="Int. J. Syst. Evol. Microbiol.">
        <title>Complete genome of a new Firmicutes species belonging to the dominant human colonic microbiota ('Ruminococcus bicirculans') reveals two chromosomes and a selective capacity to utilize plant glucans.</title>
        <authorList>
            <consortium name="NISC Comparative Sequencing Program"/>
            <person name="Wegmann U."/>
            <person name="Louis P."/>
            <person name="Goesmann A."/>
            <person name="Henrissat B."/>
            <person name="Duncan S.H."/>
            <person name="Flint H.J."/>
        </authorList>
    </citation>
    <scope>NUCLEOTIDE SEQUENCE</scope>
    <source>
        <strain evidence="1">NBRC 109915</strain>
    </source>
</reference>
<reference evidence="1" key="2">
    <citation type="submission" date="2023-01" db="EMBL/GenBank/DDBJ databases">
        <title>Draft genome sequence of Sulfitobacter pacificus strain NBRC 109915.</title>
        <authorList>
            <person name="Sun Q."/>
            <person name="Mori K."/>
        </authorList>
    </citation>
    <scope>NUCLEOTIDE SEQUENCE</scope>
    <source>
        <strain evidence="1">NBRC 109915</strain>
    </source>
</reference>
<accession>A0ABQ5VFQ1</accession>